<proteinExistence type="predicted"/>
<reference evidence="2" key="1">
    <citation type="submission" date="2022-04" db="EMBL/GenBank/DDBJ databases">
        <title>Roseomonas acroporae sp. nov., isolated from coral Acropora digitifera.</title>
        <authorList>
            <person name="Sun H."/>
        </authorList>
    </citation>
    <scope>NUCLEOTIDE SEQUENCE</scope>
    <source>
        <strain evidence="2">NAR14</strain>
    </source>
</reference>
<comment type="caution">
    <text evidence="2">The sequence shown here is derived from an EMBL/GenBank/DDBJ whole genome shotgun (WGS) entry which is preliminary data.</text>
</comment>
<gene>
    <name evidence="2" type="ORF">M0638_20905</name>
</gene>
<dbReference type="Proteomes" id="UP001139516">
    <property type="component" value="Unassembled WGS sequence"/>
</dbReference>
<evidence type="ECO:0000313" key="3">
    <source>
        <dbReference type="Proteomes" id="UP001139516"/>
    </source>
</evidence>
<sequence>MTARRLRPVPLAAGALALWILVPSILAPSAGRADFFDGARRTFQRDIPHFFQDDIPCAFGGRPTSGARSACRSGQQARQPATRPAGQPRPANPAERQPRP</sequence>
<dbReference type="RefSeq" id="WP_248668945.1">
    <property type="nucleotide sequence ID" value="NZ_JALPRX010000097.1"/>
</dbReference>
<organism evidence="2 3">
    <name type="scientific">Roseomonas acroporae</name>
    <dbReference type="NCBI Taxonomy" id="2937791"/>
    <lineage>
        <taxon>Bacteria</taxon>
        <taxon>Pseudomonadati</taxon>
        <taxon>Pseudomonadota</taxon>
        <taxon>Alphaproteobacteria</taxon>
        <taxon>Acetobacterales</taxon>
        <taxon>Roseomonadaceae</taxon>
        <taxon>Roseomonas</taxon>
    </lineage>
</organism>
<accession>A0A9X2BX53</accession>
<dbReference type="AlphaFoldDB" id="A0A9X2BX53"/>
<evidence type="ECO:0000256" key="1">
    <source>
        <dbReference type="SAM" id="MobiDB-lite"/>
    </source>
</evidence>
<name>A0A9X2BX53_9PROT</name>
<dbReference type="EMBL" id="JALPRX010000097">
    <property type="protein sequence ID" value="MCK8786836.1"/>
    <property type="molecule type" value="Genomic_DNA"/>
</dbReference>
<evidence type="ECO:0000313" key="2">
    <source>
        <dbReference type="EMBL" id="MCK8786836.1"/>
    </source>
</evidence>
<feature type="region of interest" description="Disordered" evidence="1">
    <location>
        <begin position="61"/>
        <end position="100"/>
    </location>
</feature>
<keyword evidence="3" id="KW-1185">Reference proteome</keyword>
<protein>
    <submittedName>
        <fullName evidence="2">Uncharacterized protein</fullName>
    </submittedName>
</protein>